<dbReference type="eggNOG" id="COG3435">
    <property type="taxonomic scope" value="Bacteria"/>
</dbReference>
<dbReference type="PANTHER" id="PTHR41517">
    <property type="entry name" value="1,2-DIOXYGENASE PROTEIN-RELATED"/>
    <property type="match status" value="1"/>
</dbReference>
<evidence type="ECO:0000313" key="5">
    <source>
        <dbReference type="Proteomes" id="UP000008229"/>
    </source>
</evidence>
<feature type="domain" description="Cupin type-2" evidence="3">
    <location>
        <begin position="263"/>
        <end position="326"/>
    </location>
</feature>
<keyword evidence="2" id="KW-0560">Oxidoreductase</keyword>
<evidence type="ECO:0000313" key="4">
    <source>
        <dbReference type="EMBL" id="ADB51232.1"/>
    </source>
</evidence>
<dbReference type="KEGG" id="cwo:Cwoe_2813"/>
<dbReference type="OrthoDB" id="285029at2"/>
<accession>D3FAR9</accession>
<dbReference type="PANTHER" id="PTHR41517:SF1">
    <property type="entry name" value="CUPIN"/>
    <property type="match status" value="1"/>
</dbReference>
<dbReference type="HOGENOM" id="CLU_060572_0_0_11"/>
<dbReference type="RefSeq" id="WP_012934283.1">
    <property type="nucleotide sequence ID" value="NC_013739.1"/>
</dbReference>
<dbReference type="Proteomes" id="UP000008229">
    <property type="component" value="Chromosome"/>
</dbReference>
<dbReference type="GO" id="GO:0051213">
    <property type="term" value="F:dioxygenase activity"/>
    <property type="evidence" value="ECO:0007669"/>
    <property type="project" value="UniProtKB-KW"/>
</dbReference>
<keyword evidence="1" id="KW-0223">Dioxygenase</keyword>
<reference evidence="4 5" key="1">
    <citation type="journal article" date="2010" name="Stand. Genomic Sci.">
        <title>Complete genome sequence of Conexibacter woesei type strain (ID131577).</title>
        <authorList>
            <person name="Pukall R."/>
            <person name="Lapidus A."/>
            <person name="Glavina Del Rio T."/>
            <person name="Copeland A."/>
            <person name="Tice H."/>
            <person name="Cheng J.-F."/>
            <person name="Lucas S."/>
            <person name="Chen F."/>
            <person name="Nolan M."/>
            <person name="Bruce D."/>
            <person name="Goodwin L."/>
            <person name="Pitluck S."/>
            <person name="Mavromatis K."/>
            <person name="Ivanova N."/>
            <person name="Ovchinnikova G."/>
            <person name="Pati A."/>
            <person name="Chen A."/>
            <person name="Palaniappan K."/>
            <person name="Land M."/>
            <person name="Hauser L."/>
            <person name="Chang Y.-J."/>
            <person name="Jeffries C.D."/>
            <person name="Chain P."/>
            <person name="Meincke L."/>
            <person name="Sims D."/>
            <person name="Brettin T."/>
            <person name="Detter J.C."/>
            <person name="Rohde M."/>
            <person name="Goeker M."/>
            <person name="Bristow J."/>
            <person name="Eisen J.A."/>
            <person name="Markowitz V."/>
            <person name="Kyrpides N.C."/>
            <person name="Klenk H.-P."/>
            <person name="Hugenholtz P."/>
        </authorList>
    </citation>
    <scope>NUCLEOTIDE SEQUENCE [LARGE SCALE GENOMIC DNA]</scope>
    <source>
        <strain evidence="5">DSM 14684 / CIP 108061 / JCM 11494 / NBRC 100937 / ID131577</strain>
    </source>
</reference>
<evidence type="ECO:0000256" key="2">
    <source>
        <dbReference type="ARBA" id="ARBA00023002"/>
    </source>
</evidence>
<dbReference type="InterPro" id="IPR013096">
    <property type="entry name" value="Cupin_2"/>
</dbReference>
<dbReference type="AlphaFoldDB" id="D3FAR9"/>
<dbReference type="EMBL" id="CP001854">
    <property type="protein sequence ID" value="ADB51232.1"/>
    <property type="molecule type" value="Genomic_DNA"/>
</dbReference>
<name>D3FAR9_CONWI</name>
<dbReference type="Gene3D" id="2.60.120.10">
    <property type="entry name" value="Jelly Rolls"/>
    <property type="match status" value="1"/>
</dbReference>
<reference evidence="5" key="2">
    <citation type="submission" date="2010-01" db="EMBL/GenBank/DDBJ databases">
        <title>The complete genome of Conexibacter woesei DSM 14684.</title>
        <authorList>
            <consortium name="US DOE Joint Genome Institute (JGI-PGF)"/>
            <person name="Lucas S."/>
            <person name="Copeland A."/>
            <person name="Lapidus A."/>
            <person name="Glavina del Rio T."/>
            <person name="Dalin E."/>
            <person name="Tice H."/>
            <person name="Bruce D."/>
            <person name="Goodwin L."/>
            <person name="Pitluck S."/>
            <person name="Kyrpides N."/>
            <person name="Mavromatis K."/>
            <person name="Ivanova N."/>
            <person name="Mikhailova N."/>
            <person name="Chertkov O."/>
            <person name="Brettin T."/>
            <person name="Detter J.C."/>
            <person name="Han C."/>
            <person name="Larimer F."/>
            <person name="Land M."/>
            <person name="Hauser L."/>
            <person name="Markowitz V."/>
            <person name="Cheng J.-F."/>
            <person name="Hugenholtz P."/>
            <person name="Woyke T."/>
            <person name="Wu D."/>
            <person name="Pukall R."/>
            <person name="Steenblock K."/>
            <person name="Schneider S."/>
            <person name="Klenk H.-P."/>
            <person name="Eisen J.A."/>
        </authorList>
    </citation>
    <scope>NUCLEOTIDE SEQUENCE [LARGE SCALE GENOMIC DNA]</scope>
    <source>
        <strain evidence="5">DSM 14684 / CIP 108061 / JCM 11494 / NBRC 100937 / ID131577</strain>
    </source>
</reference>
<proteinExistence type="predicted"/>
<organism evidence="4 5">
    <name type="scientific">Conexibacter woesei (strain DSM 14684 / CCUG 47730 / CIP 108061 / JCM 11494 / NBRC 100937 / ID131577)</name>
    <dbReference type="NCBI Taxonomy" id="469383"/>
    <lineage>
        <taxon>Bacteria</taxon>
        <taxon>Bacillati</taxon>
        <taxon>Actinomycetota</taxon>
        <taxon>Thermoleophilia</taxon>
        <taxon>Solirubrobacterales</taxon>
        <taxon>Conexibacteraceae</taxon>
        <taxon>Conexibacter</taxon>
    </lineage>
</organism>
<sequence length="350" mass="38283">MASPPTVDPEVFYSKLPAFHVEPLWRARGLMRPAPGREAVGCVWRYDEVRRLLLESGDVVTAAEADRRVLMLLNPGLDGAAAATANLYAGLQLVLPGEVAPKHRHAAAAIRFIVEGDGAYTAVDGEKSVMRPGDLVLTPNWTWHDHGNESDGPMIWLDGLDIPLVNKLDVPFFESPGEDRQLLTRPDDASARHWAQGRLRPLWEGDWQRRYSPVVNYPWTVTERVLRDAAADTDGTPHDGVVFRYTNPVDGGHVLPTLGCAVQLLKAGFRGAAHRHTSAAVYHVVRGNGATIVDGARLTWGPGDTFAVPGWAVHEHAAGDEEAILFSFTDEPVLESLDLLRTAPADRQEA</sequence>
<dbReference type="Pfam" id="PF07883">
    <property type="entry name" value="Cupin_2"/>
    <property type="match status" value="2"/>
</dbReference>
<protein>
    <submittedName>
        <fullName evidence="4">Cupin 2 conserved barrel domain protein</fullName>
    </submittedName>
</protein>
<dbReference type="SUPFAM" id="SSF51182">
    <property type="entry name" value="RmlC-like cupins"/>
    <property type="match status" value="1"/>
</dbReference>
<dbReference type="CDD" id="cd06992">
    <property type="entry name" value="cupin_GDO-like_C"/>
    <property type="match status" value="1"/>
</dbReference>
<evidence type="ECO:0000256" key="1">
    <source>
        <dbReference type="ARBA" id="ARBA00022964"/>
    </source>
</evidence>
<evidence type="ECO:0000259" key="3">
    <source>
        <dbReference type="Pfam" id="PF07883"/>
    </source>
</evidence>
<dbReference type="STRING" id="469383.Cwoe_2813"/>
<gene>
    <name evidence="4" type="ordered locus">Cwoe_2813</name>
</gene>
<dbReference type="CDD" id="cd02216">
    <property type="entry name" value="cupin_GDO-like_N"/>
    <property type="match status" value="1"/>
</dbReference>
<dbReference type="InterPro" id="IPR047183">
    <property type="entry name" value="GDO-like"/>
</dbReference>
<dbReference type="InterPro" id="IPR011051">
    <property type="entry name" value="RmlC_Cupin_sf"/>
</dbReference>
<keyword evidence="5" id="KW-1185">Reference proteome</keyword>
<feature type="domain" description="Cupin type-2" evidence="3">
    <location>
        <begin position="91"/>
        <end position="158"/>
    </location>
</feature>
<dbReference type="InterPro" id="IPR014710">
    <property type="entry name" value="RmlC-like_jellyroll"/>
</dbReference>